<evidence type="ECO:0000313" key="3">
    <source>
        <dbReference type="Proteomes" id="UP001451303"/>
    </source>
</evidence>
<evidence type="ECO:0000256" key="1">
    <source>
        <dbReference type="SAM" id="Phobius"/>
    </source>
</evidence>
<accession>A0ABR3DEZ6</accession>
<organism evidence="2 3">
    <name type="scientific">Neurospora intermedia</name>
    <dbReference type="NCBI Taxonomy" id="5142"/>
    <lineage>
        <taxon>Eukaryota</taxon>
        <taxon>Fungi</taxon>
        <taxon>Dikarya</taxon>
        <taxon>Ascomycota</taxon>
        <taxon>Pezizomycotina</taxon>
        <taxon>Sordariomycetes</taxon>
        <taxon>Sordariomycetidae</taxon>
        <taxon>Sordariales</taxon>
        <taxon>Sordariaceae</taxon>
        <taxon>Neurospora</taxon>
    </lineage>
</organism>
<name>A0ABR3DEZ6_NEUIN</name>
<reference evidence="2 3" key="1">
    <citation type="submission" date="2023-09" db="EMBL/GenBank/DDBJ databases">
        <title>Multi-omics analysis of a traditional fermented food reveals byproduct-associated fungal strains for waste-to-food upcycling.</title>
        <authorList>
            <consortium name="Lawrence Berkeley National Laboratory"/>
            <person name="Rekdal V.M."/>
            <person name="Villalobos-Escobedo J.M."/>
            <person name="Rodriguez-Valeron N."/>
            <person name="Garcia M.O."/>
            <person name="Vasquez D.P."/>
            <person name="Damayanti I."/>
            <person name="Sorensen P.M."/>
            <person name="Baidoo E.E."/>
            <person name="De Carvalho A.C."/>
            <person name="Riley R."/>
            <person name="Lipzen A."/>
            <person name="He G."/>
            <person name="Yan M."/>
            <person name="Haridas S."/>
            <person name="Daum C."/>
            <person name="Yoshinaga Y."/>
            <person name="Ng V."/>
            <person name="Grigoriev I.V."/>
            <person name="Munk R."/>
            <person name="Nuraida L."/>
            <person name="Wijaya C.H."/>
            <person name="Morales P.-C."/>
            <person name="Keasling J.D."/>
        </authorList>
    </citation>
    <scope>NUCLEOTIDE SEQUENCE [LARGE SCALE GENOMIC DNA]</scope>
    <source>
        <strain evidence="2 3">FGSC 2613</strain>
    </source>
</reference>
<gene>
    <name evidence="2" type="ORF">QR685DRAFT_254396</name>
</gene>
<sequence>MKFFFSSSYLLFLFWGFLQFTSRFFQIKLILYAWFLPLFPLLLPCWLVGINSLVKLKFVGVKAIYFATSRYRVRQSFIPKSNLRHLVS</sequence>
<dbReference type="Proteomes" id="UP001451303">
    <property type="component" value="Unassembled WGS sequence"/>
</dbReference>
<proteinExistence type="predicted"/>
<keyword evidence="3" id="KW-1185">Reference proteome</keyword>
<keyword evidence="1" id="KW-0472">Membrane</keyword>
<dbReference type="EMBL" id="JAVLET010000004">
    <property type="protein sequence ID" value="KAL0470448.1"/>
    <property type="molecule type" value="Genomic_DNA"/>
</dbReference>
<feature type="transmembrane region" description="Helical" evidence="1">
    <location>
        <begin position="29"/>
        <end position="54"/>
    </location>
</feature>
<comment type="caution">
    <text evidence="2">The sequence shown here is derived from an EMBL/GenBank/DDBJ whole genome shotgun (WGS) entry which is preliminary data.</text>
</comment>
<keyword evidence="1" id="KW-1133">Transmembrane helix</keyword>
<protein>
    <submittedName>
        <fullName evidence="2">Uncharacterized protein</fullName>
    </submittedName>
</protein>
<keyword evidence="1" id="KW-0812">Transmembrane</keyword>
<evidence type="ECO:0000313" key="2">
    <source>
        <dbReference type="EMBL" id="KAL0470448.1"/>
    </source>
</evidence>